<proteinExistence type="predicted"/>
<dbReference type="InterPro" id="IPR002477">
    <property type="entry name" value="Peptidoglycan-bd-like"/>
</dbReference>
<organism evidence="3 4">
    <name type="scientific">Plantactinospora endophytica</name>
    <dbReference type="NCBI Taxonomy" id="673535"/>
    <lineage>
        <taxon>Bacteria</taxon>
        <taxon>Bacillati</taxon>
        <taxon>Actinomycetota</taxon>
        <taxon>Actinomycetes</taxon>
        <taxon>Micromonosporales</taxon>
        <taxon>Micromonosporaceae</taxon>
        <taxon>Plantactinospora</taxon>
    </lineage>
</organism>
<feature type="region of interest" description="Disordered" evidence="1">
    <location>
        <begin position="1"/>
        <end position="28"/>
    </location>
</feature>
<dbReference type="Pfam" id="PF01471">
    <property type="entry name" value="PG_binding_1"/>
    <property type="match status" value="1"/>
</dbReference>
<dbReference type="RefSeq" id="WP_203869428.1">
    <property type="nucleotide sequence ID" value="NZ_BONW01000032.1"/>
</dbReference>
<comment type="caution">
    <text evidence="3">The sequence shown here is derived from an EMBL/GenBank/DDBJ whole genome shotgun (WGS) entry which is preliminary data.</text>
</comment>
<accession>A0ABQ4E8J3</accession>
<sequence>MSAPATAPPGGPPAVPDEPPPTRAGGRHWPRRLAGVAGILVLAATGLVGYRYVDREPTEPRPVAATLPTRPVTRSDLVSSVQVTGRLGFAGTYELVGQAAGTVTWVPRPGDVVGRGQRILGVDLRPIPLLYGPVPLYRPLAPGSSGADVRQLERNLVALGHADPAELTVDTSYTEATARAVRRWQHDLGVDETGTVAPGDVLTAPGAVRVGEVDPLIGQRLQPGSPVVTGTGTGHSVRLDLRLSYRPLVRVGQAVRVQLPTGGTVDGTVTTLGSTVQTSSSQAQPGGTAAQSGGQPTGCQGNSCPQTVPVEVRIDGPESRLGGVFEGTVTVVFPAQTRRGVLSVPIEALTVGADGAYAVVLVAPDGSRRTVPVETGMFTSGRVEVSGAGIAEGDAVEVPTL</sequence>
<evidence type="ECO:0000313" key="4">
    <source>
        <dbReference type="Proteomes" id="UP000646749"/>
    </source>
</evidence>
<gene>
    <name evidence="3" type="ORF">Pen02_59710</name>
</gene>
<evidence type="ECO:0000313" key="3">
    <source>
        <dbReference type="EMBL" id="GIG91035.1"/>
    </source>
</evidence>
<dbReference type="PANTHER" id="PTHR30469">
    <property type="entry name" value="MULTIDRUG RESISTANCE PROTEIN MDTA"/>
    <property type="match status" value="1"/>
</dbReference>
<protein>
    <submittedName>
        <fullName evidence="3">Peptidoglycan-binding protein</fullName>
    </submittedName>
</protein>
<feature type="compositionally biased region" description="Pro residues" evidence="1">
    <location>
        <begin position="1"/>
        <end position="22"/>
    </location>
</feature>
<dbReference type="Gene3D" id="1.10.101.10">
    <property type="entry name" value="PGBD-like superfamily/PGBD"/>
    <property type="match status" value="1"/>
</dbReference>
<reference evidence="3 4" key="1">
    <citation type="submission" date="2021-01" db="EMBL/GenBank/DDBJ databases">
        <title>Whole genome shotgun sequence of Plantactinospora endophytica NBRC 110450.</title>
        <authorList>
            <person name="Komaki H."/>
            <person name="Tamura T."/>
        </authorList>
    </citation>
    <scope>NUCLEOTIDE SEQUENCE [LARGE SCALE GENOMIC DNA]</scope>
    <source>
        <strain evidence="3 4">NBRC 110450</strain>
    </source>
</reference>
<evidence type="ECO:0000259" key="2">
    <source>
        <dbReference type="Pfam" id="PF01471"/>
    </source>
</evidence>
<feature type="compositionally biased region" description="Polar residues" evidence="1">
    <location>
        <begin position="277"/>
        <end position="304"/>
    </location>
</feature>
<dbReference type="InterPro" id="IPR036365">
    <property type="entry name" value="PGBD-like_sf"/>
</dbReference>
<dbReference type="Proteomes" id="UP000646749">
    <property type="component" value="Unassembled WGS sequence"/>
</dbReference>
<dbReference type="Gene3D" id="2.40.420.20">
    <property type="match status" value="1"/>
</dbReference>
<feature type="region of interest" description="Disordered" evidence="1">
    <location>
        <begin position="275"/>
        <end position="304"/>
    </location>
</feature>
<dbReference type="InterPro" id="IPR036366">
    <property type="entry name" value="PGBDSf"/>
</dbReference>
<feature type="domain" description="Peptidoglycan binding-like" evidence="2">
    <location>
        <begin position="145"/>
        <end position="196"/>
    </location>
</feature>
<dbReference type="EMBL" id="BONW01000032">
    <property type="protein sequence ID" value="GIG91035.1"/>
    <property type="molecule type" value="Genomic_DNA"/>
</dbReference>
<evidence type="ECO:0000256" key="1">
    <source>
        <dbReference type="SAM" id="MobiDB-lite"/>
    </source>
</evidence>
<dbReference type="SUPFAM" id="SSF47090">
    <property type="entry name" value="PGBD-like"/>
    <property type="match status" value="1"/>
</dbReference>
<name>A0ABQ4E8J3_9ACTN</name>
<keyword evidence="4" id="KW-1185">Reference proteome</keyword>